<accession>A0A6J4S5W0</accession>
<reference evidence="2" key="1">
    <citation type="submission" date="2020-02" db="EMBL/GenBank/DDBJ databases">
        <authorList>
            <person name="Meier V. D."/>
        </authorList>
    </citation>
    <scope>NUCLEOTIDE SEQUENCE</scope>
    <source>
        <strain evidence="2">AVDCRST_MAG39</strain>
    </source>
</reference>
<name>A0A6J4S5W0_9SPHN</name>
<protein>
    <submittedName>
        <fullName evidence="2">Uncharacterized protein</fullName>
    </submittedName>
</protein>
<dbReference type="AlphaFoldDB" id="A0A6J4S5W0"/>
<proteinExistence type="predicted"/>
<gene>
    <name evidence="2" type="ORF">AVDCRST_MAG39-783</name>
</gene>
<dbReference type="EMBL" id="CADCVW010000030">
    <property type="protein sequence ID" value="CAA9490600.1"/>
    <property type="molecule type" value="Genomic_DNA"/>
</dbReference>
<evidence type="ECO:0000256" key="1">
    <source>
        <dbReference type="SAM" id="MobiDB-lite"/>
    </source>
</evidence>
<sequence length="60" mass="6458">MLPHRERRATPPGGSSAPPLRVRPQKPGSFVACLRVASATRLRHAPSCQASASDHGRCRD</sequence>
<feature type="region of interest" description="Disordered" evidence="1">
    <location>
        <begin position="1"/>
        <end position="26"/>
    </location>
</feature>
<organism evidence="2">
    <name type="scientific">uncultured Sphingomonadaceae bacterium</name>
    <dbReference type="NCBI Taxonomy" id="169976"/>
    <lineage>
        <taxon>Bacteria</taxon>
        <taxon>Pseudomonadati</taxon>
        <taxon>Pseudomonadota</taxon>
        <taxon>Alphaproteobacteria</taxon>
        <taxon>Sphingomonadales</taxon>
        <taxon>Sphingomonadaceae</taxon>
        <taxon>environmental samples</taxon>
    </lineage>
</organism>
<evidence type="ECO:0000313" key="2">
    <source>
        <dbReference type="EMBL" id="CAA9490600.1"/>
    </source>
</evidence>